<dbReference type="FunFam" id="3.40.309.10:FF:000009">
    <property type="entry name" value="Aldehyde dehydrogenase A"/>
    <property type="match status" value="1"/>
</dbReference>
<evidence type="ECO:0000256" key="6">
    <source>
        <dbReference type="ARBA" id="ARBA00067277"/>
    </source>
</evidence>
<dbReference type="SUPFAM" id="SSF53720">
    <property type="entry name" value="ALDH-like"/>
    <property type="match status" value="1"/>
</dbReference>
<reference evidence="8 9" key="1">
    <citation type="journal article" date="2014" name="BMC Genomics">
        <title>Comparison of environmental and isolate Sulfobacillus genomes reveals diverse carbon, sulfur, nitrogen, and hydrogen metabolisms.</title>
        <authorList>
            <person name="Justice N.B."/>
            <person name="Norman A."/>
            <person name="Brown C.T."/>
            <person name="Singh A."/>
            <person name="Thomas B.C."/>
            <person name="Banfield J.F."/>
        </authorList>
    </citation>
    <scope>NUCLEOTIDE SEQUENCE [LARGE SCALE GENOMIC DNA]</scope>
    <source>
        <strain evidence="8">AMDSBA1</strain>
    </source>
</reference>
<comment type="caution">
    <text evidence="8">The sequence shown here is derived from an EMBL/GenBank/DDBJ whole genome shotgun (WGS) entry which is preliminary data.</text>
</comment>
<accession>A0A2T2X724</accession>
<feature type="domain" description="Aldehyde dehydrogenase" evidence="7">
    <location>
        <begin position="10"/>
        <end position="464"/>
    </location>
</feature>
<dbReference type="Pfam" id="PF00171">
    <property type="entry name" value="Aldedh"/>
    <property type="match status" value="1"/>
</dbReference>
<protein>
    <recommendedName>
        <fullName evidence="6">3-sulfolactaldehyde dehydrogenase</fullName>
        <ecNumber evidence="5">1.2.1.97</ecNumber>
    </recommendedName>
</protein>
<dbReference type="InterPro" id="IPR016161">
    <property type="entry name" value="Ald_DH/histidinol_DH"/>
</dbReference>
<evidence type="ECO:0000256" key="1">
    <source>
        <dbReference type="ARBA" id="ARBA00009986"/>
    </source>
</evidence>
<dbReference type="InterPro" id="IPR016163">
    <property type="entry name" value="Ald_DH_C"/>
</dbReference>
<dbReference type="Gene3D" id="3.40.309.10">
    <property type="entry name" value="Aldehyde Dehydrogenase, Chain A, domain 2"/>
    <property type="match status" value="1"/>
</dbReference>
<dbReference type="Gene3D" id="3.40.605.10">
    <property type="entry name" value="Aldehyde Dehydrogenase, Chain A, domain 1"/>
    <property type="match status" value="1"/>
</dbReference>
<evidence type="ECO:0000313" key="9">
    <source>
        <dbReference type="Proteomes" id="UP000242699"/>
    </source>
</evidence>
<dbReference type="PANTHER" id="PTHR42991">
    <property type="entry name" value="ALDEHYDE DEHYDROGENASE"/>
    <property type="match status" value="1"/>
</dbReference>
<organism evidence="8 9">
    <name type="scientific">Sulfobacillus benefaciens</name>
    <dbReference type="NCBI Taxonomy" id="453960"/>
    <lineage>
        <taxon>Bacteria</taxon>
        <taxon>Bacillati</taxon>
        <taxon>Bacillota</taxon>
        <taxon>Clostridia</taxon>
        <taxon>Eubacteriales</taxon>
        <taxon>Clostridiales Family XVII. Incertae Sedis</taxon>
        <taxon>Sulfobacillus</taxon>
    </lineage>
</organism>
<dbReference type="InterPro" id="IPR015590">
    <property type="entry name" value="Aldehyde_DH_dom"/>
</dbReference>
<dbReference type="FunFam" id="3.40.605.10:FF:000007">
    <property type="entry name" value="NAD/NADP-dependent betaine aldehyde dehydrogenase"/>
    <property type="match status" value="1"/>
</dbReference>
<proteinExistence type="inferred from homology"/>
<dbReference type="CDD" id="cd07149">
    <property type="entry name" value="ALDH_y4uC"/>
    <property type="match status" value="1"/>
</dbReference>
<dbReference type="GO" id="GO:0008911">
    <property type="term" value="F:lactaldehyde dehydrogenase (NAD+) activity"/>
    <property type="evidence" value="ECO:0007669"/>
    <property type="project" value="TreeGrafter"/>
</dbReference>
<comment type="catalytic activity">
    <reaction evidence="3">
        <text>(2S)-3-sulfolactaldehyde + NAD(+) + H2O = (2S)-3-sulfolactate + NADH + 2 H(+)</text>
        <dbReference type="Rhea" id="RHEA:47932"/>
        <dbReference type="ChEBI" id="CHEBI:15377"/>
        <dbReference type="ChEBI" id="CHEBI:15378"/>
        <dbReference type="ChEBI" id="CHEBI:57540"/>
        <dbReference type="ChEBI" id="CHEBI:57945"/>
        <dbReference type="ChEBI" id="CHEBI:61289"/>
        <dbReference type="ChEBI" id="CHEBI:90109"/>
        <dbReference type="EC" id="1.2.1.97"/>
    </reaction>
    <physiologicalReaction direction="left-to-right" evidence="3">
        <dbReference type="Rhea" id="RHEA:47933"/>
    </physiologicalReaction>
</comment>
<dbReference type="Proteomes" id="UP000242699">
    <property type="component" value="Unassembled WGS sequence"/>
</dbReference>
<dbReference type="EMBL" id="PXYT01000012">
    <property type="protein sequence ID" value="PSR30267.1"/>
    <property type="molecule type" value="Genomic_DNA"/>
</dbReference>
<evidence type="ECO:0000313" key="8">
    <source>
        <dbReference type="EMBL" id="PSR30267.1"/>
    </source>
</evidence>
<dbReference type="PANTHER" id="PTHR42991:SF1">
    <property type="entry name" value="ALDEHYDE DEHYDROGENASE"/>
    <property type="match status" value="1"/>
</dbReference>
<comment type="similarity">
    <text evidence="1">Belongs to the aldehyde dehydrogenase family.</text>
</comment>
<gene>
    <name evidence="8" type="ORF">C7B43_06620</name>
</gene>
<dbReference type="EC" id="1.2.1.97" evidence="5"/>
<dbReference type="InterPro" id="IPR051020">
    <property type="entry name" value="ALDH-related_metabolic_enz"/>
</dbReference>
<dbReference type="AlphaFoldDB" id="A0A2T2X724"/>
<evidence type="ECO:0000256" key="5">
    <source>
        <dbReference type="ARBA" id="ARBA00066984"/>
    </source>
</evidence>
<comment type="function">
    <text evidence="4">Part of the sulfo-TAL (or sulfo-SFT) pathway, a D-sulfoquinovose degradation pathway that produces sulfolactate (SL). Catalyzes the oxidation of 3-sulfolactaldehyde (SLA) to sulfolactate (SL).</text>
</comment>
<sequence length="468" mass="50099">MYIGGASRTSERVTPVLDPGSGLVVASVPAAAREDALEALSYAQKGTEIAANMPSHQRMRILNQASDLIRARREAFAVLIATEGSKTIREARKEVDRCVDTMHLSAEEARRQEGEVIKFDQSPGSENRVGYWQRGPVGIVLAITPFNDPLNLVAHKVGPAIATGNAVIVKPSELTPLSALKLAETLYEAGLPREVLSVVTGSAHDIGEPLVQDPRVRMVSFTGGLKTGTHIAHQAGLKKISMELGSNSPVIILADAELEAAAKACVSGAFWAAGQNCLGVQRIFIEQGVYDEMKERIVALTAAIRMGEKMDESTDMGPLITSREATRVADWVEHAQSRGARVLIGGERQGTYYRPTILEGVPTGMTVLEEEIFGPVASLVAVKDLDSAIHQANSVNYGLQAGVFTRDISSAFHAIKKLQVGGVMINDSSDYRIDAMPFGGVKGSGLGREGVHFAAEAMTEQKVVCFNL</sequence>
<evidence type="ECO:0000256" key="2">
    <source>
        <dbReference type="ARBA" id="ARBA00023002"/>
    </source>
</evidence>
<name>A0A2T2X724_9FIRM</name>
<dbReference type="InterPro" id="IPR016162">
    <property type="entry name" value="Ald_DH_N"/>
</dbReference>
<evidence type="ECO:0000256" key="4">
    <source>
        <dbReference type="ARBA" id="ARBA00054572"/>
    </source>
</evidence>
<keyword evidence="2" id="KW-0560">Oxidoreductase</keyword>
<evidence type="ECO:0000256" key="3">
    <source>
        <dbReference type="ARBA" id="ARBA00050326"/>
    </source>
</evidence>
<evidence type="ECO:0000259" key="7">
    <source>
        <dbReference type="Pfam" id="PF00171"/>
    </source>
</evidence>